<gene>
    <name evidence="7" type="primary">dak</name>
    <name evidence="7" type="ORF">GCM10010921_27570</name>
</gene>
<dbReference type="Proteomes" id="UP000657592">
    <property type="component" value="Unassembled WGS sequence"/>
</dbReference>
<evidence type="ECO:0000256" key="1">
    <source>
        <dbReference type="ARBA" id="ARBA00022679"/>
    </source>
</evidence>
<dbReference type="SMART" id="SM01120">
    <property type="entry name" value="Dak2"/>
    <property type="match status" value="1"/>
</dbReference>
<dbReference type="Pfam" id="PF02733">
    <property type="entry name" value="Dak1"/>
    <property type="match status" value="1"/>
</dbReference>
<dbReference type="PROSITE" id="PS51480">
    <property type="entry name" value="DHAL"/>
    <property type="match status" value="1"/>
</dbReference>
<evidence type="ECO:0000259" key="5">
    <source>
        <dbReference type="PROSITE" id="PS51480"/>
    </source>
</evidence>
<evidence type="ECO:0000256" key="2">
    <source>
        <dbReference type="ARBA" id="ARBA00022741"/>
    </source>
</evidence>
<dbReference type="FunFam" id="3.40.50.10440:FF:000001">
    <property type="entry name" value="Dihydroxyacetone kinase, DhaK subunit"/>
    <property type="match status" value="1"/>
</dbReference>
<accession>A0A917IJB3</accession>
<organism evidence="7 8">
    <name type="scientific">Microbacterium album</name>
    <dbReference type="NCBI Taxonomy" id="2053191"/>
    <lineage>
        <taxon>Bacteria</taxon>
        <taxon>Bacillati</taxon>
        <taxon>Actinomycetota</taxon>
        <taxon>Actinomycetes</taxon>
        <taxon>Micrococcales</taxon>
        <taxon>Microbacteriaceae</taxon>
        <taxon>Microbacterium</taxon>
    </lineage>
</organism>
<dbReference type="PANTHER" id="PTHR28629">
    <property type="entry name" value="TRIOKINASE/FMN CYCLASE"/>
    <property type="match status" value="1"/>
</dbReference>
<dbReference type="Gene3D" id="3.30.1180.20">
    <property type="entry name" value="Dihydroxyacetone kinase, domain 2"/>
    <property type="match status" value="1"/>
</dbReference>
<dbReference type="FunFam" id="1.25.40.340:FF:000002">
    <property type="entry name" value="Dihydroxyacetone kinase, L subunit"/>
    <property type="match status" value="1"/>
</dbReference>
<dbReference type="Gene3D" id="1.25.40.340">
    <property type="match status" value="1"/>
</dbReference>
<evidence type="ECO:0000313" key="8">
    <source>
        <dbReference type="Proteomes" id="UP000657592"/>
    </source>
</evidence>
<dbReference type="InterPro" id="IPR050861">
    <property type="entry name" value="Dihydroxyacetone_Kinase"/>
</dbReference>
<evidence type="ECO:0000259" key="6">
    <source>
        <dbReference type="PROSITE" id="PS51481"/>
    </source>
</evidence>
<feature type="domain" description="DhaK" evidence="6">
    <location>
        <begin position="7"/>
        <end position="329"/>
    </location>
</feature>
<dbReference type="GO" id="GO:0005524">
    <property type="term" value="F:ATP binding"/>
    <property type="evidence" value="ECO:0007669"/>
    <property type="project" value="UniProtKB-KW"/>
</dbReference>
<sequence>MKKIINAPTDVIEDYIHGLVGALPHLARVEGWPVVVRSSSTRKANDRVALVTGGGSGHEPAHAGYVGAGMLDAAVLGPVFTSPSVDAVYAAIRAVATDAGVLLIVKNYTGDRLNFGLAAEMARADGVRVETVVVADDAALGDTAGAGRRGLTSTVLVHKVAGAAAERGWPIERIVAVLDRLLEGAATMGVGLGPCHVPGASAANFELGADEVEWGLGIHGEPGRERGPLVSSREVARELVTRVVADRGIPAGAEVAVLVNSLGGTPDLELRILQGDVFAELARLGIRPRLSWAGPFLTSLDMPGASVTLAVLDDELAELLTDDHGVAAFPRTIPATDLGRPEAVPAPTLADRAEREVTDPAAVAALDQVAARLARVLIDAEEELTALDRRVGDGDLGINLARGARAVLDARAHLQAESDASGYLRAVSQLVRHHVGGTSGPLYSILLLGMAESLEGAASPGADAWAGAFAAGVSRLRDIGGAAPGDRTMVDALVPAADAATAGHEIRDIAAAARTGAEGTAAISANLGRSSYVGDRVIGTPDPGAIAVAALLEGLAAVGTDSQEEAP</sequence>
<dbReference type="Pfam" id="PF02734">
    <property type="entry name" value="Dak2"/>
    <property type="match status" value="1"/>
</dbReference>
<dbReference type="SUPFAM" id="SSF82549">
    <property type="entry name" value="DAK1/DegV-like"/>
    <property type="match status" value="1"/>
</dbReference>
<dbReference type="AlphaFoldDB" id="A0A917IJB3"/>
<evidence type="ECO:0000313" key="7">
    <source>
        <dbReference type="EMBL" id="GGH49428.1"/>
    </source>
</evidence>
<dbReference type="NCBIfam" id="NF011049">
    <property type="entry name" value="PRK14479.1"/>
    <property type="match status" value="1"/>
</dbReference>
<dbReference type="RefSeq" id="WP_188756887.1">
    <property type="nucleotide sequence ID" value="NZ_BMJY01000017.1"/>
</dbReference>
<keyword evidence="1" id="KW-0808">Transferase</keyword>
<dbReference type="SUPFAM" id="SSF101473">
    <property type="entry name" value="DhaL-like"/>
    <property type="match status" value="1"/>
</dbReference>
<dbReference type="PANTHER" id="PTHR28629:SF4">
    <property type="entry name" value="TRIOKINASE_FMN CYCLASE"/>
    <property type="match status" value="1"/>
</dbReference>
<keyword evidence="4" id="KW-0067">ATP-binding</keyword>
<evidence type="ECO:0000256" key="4">
    <source>
        <dbReference type="ARBA" id="ARBA00022840"/>
    </source>
</evidence>
<reference evidence="7" key="1">
    <citation type="journal article" date="2014" name="Int. J. Syst. Evol. Microbiol.">
        <title>Complete genome sequence of Corynebacterium casei LMG S-19264T (=DSM 44701T), isolated from a smear-ripened cheese.</title>
        <authorList>
            <consortium name="US DOE Joint Genome Institute (JGI-PGF)"/>
            <person name="Walter F."/>
            <person name="Albersmeier A."/>
            <person name="Kalinowski J."/>
            <person name="Ruckert C."/>
        </authorList>
    </citation>
    <scope>NUCLEOTIDE SEQUENCE</scope>
    <source>
        <strain evidence="7">CGMCC 1.15794</strain>
    </source>
</reference>
<dbReference type="EMBL" id="BMJY01000017">
    <property type="protein sequence ID" value="GGH49428.1"/>
    <property type="molecule type" value="Genomic_DNA"/>
</dbReference>
<dbReference type="Gene3D" id="3.40.50.10440">
    <property type="entry name" value="Dihydroxyacetone kinase, domain 1"/>
    <property type="match status" value="1"/>
</dbReference>
<dbReference type="PROSITE" id="PS51481">
    <property type="entry name" value="DHAK"/>
    <property type="match status" value="1"/>
</dbReference>
<comment type="caution">
    <text evidence="7">The sequence shown here is derived from an EMBL/GenBank/DDBJ whole genome shotgun (WGS) entry which is preliminary data.</text>
</comment>
<dbReference type="GO" id="GO:0005829">
    <property type="term" value="C:cytosol"/>
    <property type="evidence" value="ECO:0007669"/>
    <property type="project" value="TreeGrafter"/>
</dbReference>
<proteinExistence type="predicted"/>
<feature type="domain" description="DhaL" evidence="5">
    <location>
        <begin position="364"/>
        <end position="557"/>
    </location>
</feature>
<keyword evidence="3 7" id="KW-0418">Kinase</keyword>
<name>A0A917IJB3_9MICO</name>
<dbReference type="InterPro" id="IPR004006">
    <property type="entry name" value="DhaK_dom"/>
</dbReference>
<dbReference type="InterPro" id="IPR036117">
    <property type="entry name" value="DhaL_dom_sf"/>
</dbReference>
<keyword evidence="2" id="KW-0547">Nucleotide-binding</keyword>
<protein>
    <submittedName>
        <fullName evidence="7">Dihydroxyacetone kinase</fullName>
    </submittedName>
</protein>
<evidence type="ECO:0000256" key="3">
    <source>
        <dbReference type="ARBA" id="ARBA00022777"/>
    </source>
</evidence>
<dbReference type="GO" id="GO:0004371">
    <property type="term" value="F:glycerone kinase activity"/>
    <property type="evidence" value="ECO:0007669"/>
    <property type="project" value="InterPro"/>
</dbReference>
<reference evidence="7" key="2">
    <citation type="submission" date="2020-09" db="EMBL/GenBank/DDBJ databases">
        <authorList>
            <person name="Sun Q."/>
            <person name="Zhou Y."/>
        </authorList>
    </citation>
    <scope>NUCLEOTIDE SEQUENCE</scope>
    <source>
        <strain evidence="7">CGMCC 1.15794</strain>
    </source>
</reference>
<dbReference type="InterPro" id="IPR004007">
    <property type="entry name" value="DhaL_dom"/>
</dbReference>
<dbReference type="GO" id="GO:0019563">
    <property type="term" value="P:glycerol catabolic process"/>
    <property type="evidence" value="ECO:0007669"/>
    <property type="project" value="TreeGrafter"/>
</dbReference>
<keyword evidence="8" id="KW-1185">Reference proteome</keyword>